<organism evidence="1 2">
    <name type="scientific">Roseicyclus elongatus DSM 19469</name>
    <dbReference type="NCBI Taxonomy" id="1294273"/>
    <lineage>
        <taxon>Bacteria</taxon>
        <taxon>Pseudomonadati</taxon>
        <taxon>Pseudomonadota</taxon>
        <taxon>Alphaproteobacteria</taxon>
        <taxon>Rhodobacterales</taxon>
        <taxon>Roseobacteraceae</taxon>
        <taxon>Roseicyclus</taxon>
    </lineage>
</organism>
<dbReference type="KEGG" id="red:roselon_03068"/>
<evidence type="ECO:0000313" key="2">
    <source>
        <dbReference type="Proteomes" id="UP000019593"/>
    </source>
</evidence>
<name>W8S8P0_9RHOB</name>
<keyword evidence="2" id="KW-1185">Reference proteome</keyword>
<sequence>MRLNGMIAAGVLMEQGRAASHAWLPDGAWAMLPWETSPDELRARINQSYLMVLRDLQPR</sequence>
<accession>W8S8P0</accession>
<dbReference type="HOGENOM" id="CLU_2957819_0_0_5"/>
<dbReference type="AlphaFoldDB" id="W8S8P0"/>
<proteinExistence type="predicted"/>
<reference evidence="1 2" key="1">
    <citation type="submission" date="2013-03" db="EMBL/GenBank/DDBJ databases">
        <authorList>
            <person name="Fiebig A."/>
            <person name="Goeker M."/>
            <person name="Klenk H.-P.P."/>
        </authorList>
    </citation>
    <scope>NUCLEOTIDE SEQUENCE [LARGE SCALE GENOMIC DNA]</scope>
    <source>
        <strain evidence="2">DSM 19469</strain>
    </source>
</reference>
<dbReference type="OrthoDB" id="9804614at2"/>
<protein>
    <submittedName>
        <fullName evidence="1">Uncharacterized protein</fullName>
    </submittedName>
</protein>
<gene>
    <name evidence="1" type="ORF">roselon_03068</name>
</gene>
<dbReference type="EMBL" id="CP004372">
    <property type="protein sequence ID" value="AHM05341.1"/>
    <property type="molecule type" value="Genomic_DNA"/>
</dbReference>
<evidence type="ECO:0000313" key="1">
    <source>
        <dbReference type="EMBL" id="AHM05341.1"/>
    </source>
</evidence>
<dbReference type="Proteomes" id="UP000019593">
    <property type="component" value="Chromosome"/>
</dbReference>